<dbReference type="Gene3D" id="1.10.287.1260">
    <property type="match status" value="1"/>
</dbReference>
<dbReference type="RefSeq" id="WP_064219417.1">
    <property type="nucleotide sequence ID" value="NZ_LVXZ01000121.1"/>
</dbReference>
<dbReference type="AlphaFoldDB" id="A0A179BFV0"/>
<proteinExistence type="inferred from homology"/>
<comment type="similarity">
    <text evidence="5">Belongs to the MscS (TC 1.A.23) family.</text>
</comment>
<reference evidence="7 8" key="1">
    <citation type="submission" date="2016-04" db="EMBL/GenBank/DDBJ databases">
        <title>Acidithiobacillus ferrooxidans genome sequencing and assembly.</title>
        <authorList>
            <person name="Zhou Z."/>
        </authorList>
    </citation>
    <scope>NUCLEOTIDE SEQUENCE [LARGE SCALE GENOMIC DNA]</scope>
    <source>
        <strain evidence="7 8">BY0502</strain>
    </source>
</reference>
<accession>A0A179BFV0</accession>
<keyword evidence="4 5" id="KW-0472">Membrane</keyword>
<evidence type="ECO:0000313" key="7">
    <source>
        <dbReference type="EMBL" id="OAP90213.1"/>
    </source>
</evidence>
<keyword evidence="5" id="KW-0407">Ion channel</keyword>
<dbReference type="EMBL" id="LVXZ01000121">
    <property type="protein sequence ID" value="OAP90213.1"/>
    <property type="molecule type" value="Genomic_DNA"/>
</dbReference>
<dbReference type="InterPro" id="IPR023408">
    <property type="entry name" value="MscS_beta-dom_sf"/>
</dbReference>
<feature type="transmembrane region" description="Helical" evidence="5">
    <location>
        <begin position="87"/>
        <end position="110"/>
    </location>
</feature>
<keyword evidence="5" id="KW-0813">Transport</keyword>
<keyword evidence="8" id="KW-1185">Reference proteome</keyword>
<sequence length="190" mass="22059">MSMIFHGLTTNPEWLLHRLIYTLLIVAGSLLILRWYGSVIVHLMDFLGRRRAMSRGYGVMLQRITTWFLWLIVWVVVLRVWGVDVTAVWTTFVSLLAVIGVGMLAVWAMVSNITARFFIWFWQPLQLGQRIEIFPESLTGEVIEENLMFTELRQDDGQIVVIPNNLFFQRIIRRLPDVKKKAGANEKTVP</sequence>
<evidence type="ECO:0000256" key="4">
    <source>
        <dbReference type="ARBA" id="ARBA00023136"/>
    </source>
</evidence>
<protein>
    <recommendedName>
        <fullName evidence="5">Small-conductance mechanosensitive channel</fullName>
    </recommendedName>
</protein>
<evidence type="ECO:0000313" key="8">
    <source>
        <dbReference type="Proteomes" id="UP000078302"/>
    </source>
</evidence>
<dbReference type="GO" id="GO:0005886">
    <property type="term" value="C:plasma membrane"/>
    <property type="evidence" value="ECO:0007669"/>
    <property type="project" value="UniProtKB-SubCell"/>
</dbReference>
<feature type="transmembrane region" description="Helical" evidence="5">
    <location>
        <begin position="64"/>
        <end position="81"/>
    </location>
</feature>
<evidence type="ECO:0000256" key="2">
    <source>
        <dbReference type="ARBA" id="ARBA00022692"/>
    </source>
</evidence>
<feature type="domain" description="Mechanosensitive ion channel MscS" evidence="6">
    <location>
        <begin position="109"/>
        <end position="170"/>
    </location>
</feature>
<keyword evidence="3 5" id="KW-1133">Transmembrane helix</keyword>
<comment type="caution">
    <text evidence="5">Lacks conserved residue(s) required for the propagation of feature annotation.</text>
</comment>
<gene>
    <name evidence="7" type="ORF">A4H96_09755</name>
</gene>
<comment type="caution">
    <text evidence="7">The sequence shown here is derived from an EMBL/GenBank/DDBJ whole genome shotgun (WGS) entry which is preliminary data.</text>
</comment>
<dbReference type="PANTHER" id="PTHR30221:SF8">
    <property type="entry name" value="SMALL-CONDUCTANCE MECHANOSENSITIVE CHANNEL"/>
    <property type="match status" value="1"/>
</dbReference>
<dbReference type="SUPFAM" id="SSF50182">
    <property type="entry name" value="Sm-like ribonucleoproteins"/>
    <property type="match status" value="1"/>
</dbReference>
<organism evidence="7 8">
    <name type="scientific">Acidithiobacillus ferrooxidans</name>
    <name type="common">Thiobacillus ferrooxidans</name>
    <dbReference type="NCBI Taxonomy" id="920"/>
    <lineage>
        <taxon>Bacteria</taxon>
        <taxon>Pseudomonadati</taxon>
        <taxon>Pseudomonadota</taxon>
        <taxon>Acidithiobacillia</taxon>
        <taxon>Acidithiobacillales</taxon>
        <taxon>Acidithiobacillaceae</taxon>
        <taxon>Acidithiobacillus</taxon>
    </lineage>
</organism>
<dbReference type="InterPro" id="IPR006685">
    <property type="entry name" value="MscS_channel_2nd"/>
</dbReference>
<evidence type="ECO:0000259" key="6">
    <source>
        <dbReference type="Pfam" id="PF00924"/>
    </source>
</evidence>
<dbReference type="Proteomes" id="UP000078302">
    <property type="component" value="Unassembled WGS sequence"/>
</dbReference>
<keyword evidence="5" id="KW-0406">Ion transport</keyword>
<dbReference type="InterPro" id="IPR045275">
    <property type="entry name" value="MscS_archaea/bacteria_type"/>
</dbReference>
<evidence type="ECO:0000256" key="5">
    <source>
        <dbReference type="RuleBase" id="RU369025"/>
    </source>
</evidence>
<evidence type="ECO:0000256" key="1">
    <source>
        <dbReference type="ARBA" id="ARBA00004370"/>
    </source>
</evidence>
<dbReference type="InterPro" id="IPR010920">
    <property type="entry name" value="LSM_dom_sf"/>
</dbReference>
<evidence type="ECO:0000256" key="3">
    <source>
        <dbReference type="ARBA" id="ARBA00022989"/>
    </source>
</evidence>
<keyword evidence="2 5" id="KW-0812">Transmembrane</keyword>
<comment type="subcellular location">
    <subcellularLocation>
        <location evidence="5">Cell inner membrane</location>
        <topology evidence="5">Multi-pass membrane protein</topology>
    </subcellularLocation>
    <subcellularLocation>
        <location evidence="1">Membrane</location>
    </subcellularLocation>
</comment>
<dbReference type="GO" id="GO:0008381">
    <property type="term" value="F:mechanosensitive monoatomic ion channel activity"/>
    <property type="evidence" value="ECO:0007669"/>
    <property type="project" value="InterPro"/>
</dbReference>
<dbReference type="PANTHER" id="PTHR30221">
    <property type="entry name" value="SMALL-CONDUCTANCE MECHANOSENSITIVE CHANNEL"/>
    <property type="match status" value="1"/>
</dbReference>
<name>A0A179BFV0_ACIFR</name>
<feature type="transmembrane region" description="Helical" evidence="5">
    <location>
        <begin position="20"/>
        <end position="43"/>
    </location>
</feature>
<keyword evidence="5" id="KW-1003">Cell membrane</keyword>
<dbReference type="Gene3D" id="2.30.30.60">
    <property type="match status" value="1"/>
</dbReference>
<dbReference type="Pfam" id="PF00924">
    <property type="entry name" value="MS_channel_2nd"/>
    <property type="match status" value="1"/>
</dbReference>
<comment type="function">
    <text evidence="5">Mechanosensitive channel that participates in the regulation of osmotic pressure changes within the cell, opening in response to stretch forces in the membrane lipid bilayer, without the need for other proteins. Contributes to normal resistance to hypoosmotic shock. Forms an ion channel of 1.0 nanosiemens conductance with a slight preference for anions.</text>
</comment>
<dbReference type="OrthoDB" id="8685113at2"/>
<keyword evidence="5" id="KW-0997">Cell inner membrane</keyword>
<comment type="subunit">
    <text evidence="5">Homoheptamer.</text>
</comment>